<accession>A0A1Y6B5U0</accession>
<evidence type="ECO:0000256" key="1">
    <source>
        <dbReference type="ARBA" id="ARBA00004383"/>
    </source>
</evidence>
<dbReference type="Proteomes" id="UP000192920">
    <property type="component" value="Unassembled WGS sequence"/>
</dbReference>
<dbReference type="EMBL" id="FXAG01000001">
    <property type="protein sequence ID" value="SME91384.1"/>
    <property type="molecule type" value="Genomic_DNA"/>
</dbReference>
<feature type="domain" description="TonB C-terminal" evidence="12">
    <location>
        <begin position="196"/>
        <end position="295"/>
    </location>
</feature>
<keyword evidence="14" id="KW-1185">Reference proteome</keyword>
<name>A0A1Y6B5U0_9NEIS</name>
<dbReference type="PANTHER" id="PTHR33446:SF11">
    <property type="entry name" value="TONB3"/>
    <property type="match status" value="1"/>
</dbReference>
<dbReference type="RefSeq" id="WP_085274421.1">
    <property type="nucleotide sequence ID" value="NZ_FXAG01000001.1"/>
</dbReference>
<keyword evidence="6 11" id="KW-0812">Transmembrane</keyword>
<dbReference type="GO" id="GO:0055085">
    <property type="term" value="P:transmembrane transport"/>
    <property type="evidence" value="ECO:0007669"/>
    <property type="project" value="InterPro"/>
</dbReference>
<feature type="region of interest" description="Disordered" evidence="10">
    <location>
        <begin position="94"/>
        <end position="144"/>
    </location>
</feature>
<evidence type="ECO:0000256" key="2">
    <source>
        <dbReference type="ARBA" id="ARBA00006555"/>
    </source>
</evidence>
<dbReference type="PROSITE" id="PS52015">
    <property type="entry name" value="TONB_CTD"/>
    <property type="match status" value="1"/>
</dbReference>
<dbReference type="STRING" id="1123014.SAMN02745746_00017"/>
<dbReference type="Gene3D" id="3.30.1150.10">
    <property type="match status" value="1"/>
</dbReference>
<keyword evidence="5" id="KW-0997">Cell inner membrane</keyword>
<evidence type="ECO:0000256" key="6">
    <source>
        <dbReference type="ARBA" id="ARBA00022692"/>
    </source>
</evidence>
<dbReference type="PANTHER" id="PTHR33446">
    <property type="entry name" value="PROTEIN TONB-RELATED"/>
    <property type="match status" value="1"/>
</dbReference>
<evidence type="ECO:0000256" key="9">
    <source>
        <dbReference type="ARBA" id="ARBA00023136"/>
    </source>
</evidence>
<dbReference type="InterPro" id="IPR006260">
    <property type="entry name" value="TonB/TolA_C"/>
</dbReference>
<sequence>MPRNLRHPPSPPASSWLFTVTLAVSVLVHVLLFAAGQVSWIRPIPLPETSTISVKLAEAPQKTPPPTLRLAEQNTVGAGNTPAPGKLASHVPERIAPGTAGPARHQQEAVAAAPPQPPAANERFTAPTNDKQAPVRTPAPPTPPAPPITAQALLAQASVVARQQGDDDTVNRPDESGRTKGVYGITARGVEWARYVDDWRLKVERIGNLNYPDEARRQQIFGSLELTVVVNADGTLRSVTVRRSSGHDVLDNAAKNIVRLSAPFAPFPPSLAEKYSALEIVRRWAFTQDSRLASP</sequence>
<reference evidence="14" key="1">
    <citation type="submission" date="2017-04" db="EMBL/GenBank/DDBJ databases">
        <authorList>
            <person name="Varghese N."/>
            <person name="Submissions S."/>
        </authorList>
    </citation>
    <scope>NUCLEOTIDE SEQUENCE [LARGE SCALE GENOMIC DNA]</scope>
    <source>
        <strain evidence="14">DSM 22618</strain>
    </source>
</reference>
<comment type="similarity">
    <text evidence="2">Belongs to the TonB family.</text>
</comment>
<gene>
    <name evidence="13" type="ORF">SAMN02745746_00017</name>
</gene>
<evidence type="ECO:0000256" key="3">
    <source>
        <dbReference type="ARBA" id="ARBA00022448"/>
    </source>
</evidence>
<proteinExistence type="inferred from homology"/>
<organism evidence="13 14">
    <name type="scientific">Pseudogulbenkiania subflava DSM 22618</name>
    <dbReference type="NCBI Taxonomy" id="1123014"/>
    <lineage>
        <taxon>Bacteria</taxon>
        <taxon>Pseudomonadati</taxon>
        <taxon>Pseudomonadota</taxon>
        <taxon>Betaproteobacteria</taxon>
        <taxon>Neisseriales</taxon>
        <taxon>Chromobacteriaceae</taxon>
        <taxon>Pseudogulbenkiania</taxon>
    </lineage>
</organism>
<dbReference type="GO" id="GO:0015031">
    <property type="term" value="P:protein transport"/>
    <property type="evidence" value="ECO:0007669"/>
    <property type="project" value="UniProtKB-KW"/>
</dbReference>
<evidence type="ECO:0000256" key="5">
    <source>
        <dbReference type="ARBA" id="ARBA00022519"/>
    </source>
</evidence>
<keyword evidence="9 11" id="KW-0472">Membrane</keyword>
<dbReference type="NCBIfam" id="TIGR01352">
    <property type="entry name" value="tonB_Cterm"/>
    <property type="match status" value="1"/>
</dbReference>
<dbReference type="AlphaFoldDB" id="A0A1Y6B5U0"/>
<evidence type="ECO:0000256" key="4">
    <source>
        <dbReference type="ARBA" id="ARBA00022475"/>
    </source>
</evidence>
<dbReference type="SUPFAM" id="SSF74653">
    <property type="entry name" value="TolA/TonB C-terminal domain"/>
    <property type="match status" value="1"/>
</dbReference>
<evidence type="ECO:0000256" key="11">
    <source>
        <dbReference type="SAM" id="Phobius"/>
    </source>
</evidence>
<feature type="transmembrane region" description="Helical" evidence="11">
    <location>
        <begin position="15"/>
        <end position="35"/>
    </location>
</feature>
<dbReference type="GO" id="GO:0098797">
    <property type="term" value="C:plasma membrane protein complex"/>
    <property type="evidence" value="ECO:0007669"/>
    <property type="project" value="TreeGrafter"/>
</dbReference>
<dbReference type="GO" id="GO:0031992">
    <property type="term" value="F:energy transducer activity"/>
    <property type="evidence" value="ECO:0007669"/>
    <property type="project" value="TreeGrafter"/>
</dbReference>
<keyword evidence="3" id="KW-0813">Transport</keyword>
<dbReference type="Pfam" id="PF03544">
    <property type="entry name" value="TonB_C"/>
    <property type="match status" value="1"/>
</dbReference>
<evidence type="ECO:0000313" key="13">
    <source>
        <dbReference type="EMBL" id="SME91384.1"/>
    </source>
</evidence>
<comment type="subcellular location">
    <subcellularLocation>
        <location evidence="1">Cell inner membrane</location>
        <topology evidence="1">Single-pass membrane protein</topology>
        <orientation evidence="1">Periplasmic side</orientation>
    </subcellularLocation>
</comment>
<evidence type="ECO:0000259" key="12">
    <source>
        <dbReference type="PROSITE" id="PS52015"/>
    </source>
</evidence>
<keyword evidence="7" id="KW-0653">Protein transport</keyword>
<protein>
    <submittedName>
        <fullName evidence="13">Protein TonB</fullName>
    </submittedName>
</protein>
<evidence type="ECO:0000256" key="7">
    <source>
        <dbReference type="ARBA" id="ARBA00022927"/>
    </source>
</evidence>
<evidence type="ECO:0000256" key="8">
    <source>
        <dbReference type="ARBA" id="ARBA00022989"/>
    </source>
</evidence>
<dbReference type="InterPro" id="IPR051045">
    <property type="entry name" value="TonB-dependent_transducer"/>
</dbReference>
<evidence type="ECO:0000313" key="14">
    <source>
        <dbReference type="Proteomes" id="UP000192920"/>
    </source>
</evidence>
<keyword evidence="8 11" id="KW-1133">Transmembrane helix</keyword>
<keyword evidence="4" id="KW-1003">Cell membrane</keyword>
<evidence type="ECO:0000256" key="10">
    <source>
        <dbReference type="SAM" id="MobiDB-lite"/>
    </source>
</evidence>
<dbReference type="InterPro" id="IPR037682">
    <property type="entry name" value="TonB_C"/>
</dbReference>